<dbReference type="Gene3D" id="1.10.30.50">
    <property type="match status" value="1"/>
</dbReference>
<dbReference type="EMBL" id="UAWO01000006">
    <property type="protein sequence ID" value="SQC85382.1"/>
    <property type="molecule type" value="Genomic_DNA"/>
</dbReference>
<dbReference type="Proteomes" id="UP000250234">
    <property type="component" value="Unassembled WGS sequence"/>
</dbReference>
<proteinExistence type="predicted"/>
<dbReference type="CDD" id="cd00085">
    <property type="entry name" value="HNHc"/>
    <property type="match status" value="1"/>
</dbReference>
<dbReference type="RefSeq" id="WP_207657490.1">
    <property type="nucleotide sequence ID" value="NZ_UAWO01000006.1"/>
</dbReference>
<accession>A0A2X3HYW5</accession>
<sequence>MQSIEVNIKKLEIKLEINSLKEFLIEKYIGENLSIADISFLIYKKKSSASTVRKYMNYFEIKKRTNSEGLRVSQIKKIEKALKIESFKDFLIKKYWEENLSASQIAQLVYSNKKNTPSILRWMKYFNISRRSRSESVKLQYSGEKGMERKEIASKIAKEVLNSKDVRSKLINIMQTKEYKNKQRISKLGERNGMFGVIGEKHPSWNPNKTRLQRQKDRKLKENKDFILYCLKRDNYTCQHCYTKSGKLNVHHLDGYSWCIEKRFDVDNGITLCEKCHKEFHHIYGFNHSTKEQFIEFNIKK</sequence>
<dbReference type="InterPro" id="IPR003615">
    <property type="entry name" value="HNH_nuc"/>
</dbReference>
<evidence type="ECO:0000313" key="2">
    <source>
        <dbReference type="Proteomes" id="UP000250234"/>
    </source>
</evidence>
<evidence type="ECO:0000313" key="1">
    <source>
        <dbReference type="EMBL" id="SQC85382.1"/>
    </source>
</evidence>
<reference evidence="1 2" key="1">
    <citation type="submission" date="2018-06" db="EMBL/GenBank/DDBJ databases">
        <authorList>
            <consortium name="Pathogen Informatics"/>
            <person name="Doyle S."/>
        </authorList>
    </citation>
    <scope>NUCLEOTIDE SEQUENCE [LARGE SCALE GENOMIC DNA]</scope>
    <source>
        <strain evidence="1 2">NCTC8081</strain>
    </source>
</reference>
<gene>
    <name evidence="1" type="ORF">NCTC8081_03175</name>
</gene>
<protein>
    <recommendedName>
        <fullName evidence="3">HNH nuclease domain-containing protein</fullName>
    </recommendedName>
</protein>
<evidence type="ECO:0008006" key="3">
    <source>
        <dbReference type="Google" id="ProtNLM"/>
    </source>
</evidence>
<name>A0A2X3HYW5_CLOPF</name>
<dbReference type="AlphaFoldDB" id="A0A2X3HYW5"/>
<organism evidence="1 2">
    <name type="scientific">Clostridium perfringens</name>
    <dbReference type="NCBI Taxonomy" id="1502"/>
    <lineage>
        <taxon>Bacteria</taxon>
        <taxon>Bacillati</taxon>
        <taxon>Bacillota</taxon>
        <taxon>Clostridia</taxon>
        <taxon>Eubacteriales</taxon>
        <taxon>Clostridiaceae</taxon>
        <taxon>Clostridium</taxon>
    </lineage>
</organism>